<evidence type="ECO:0000256" key="3">
    <source>
        <dbReference type="ARBA" id="ARBA00004906"/>
    </source>
</evidence>
<evidence type="ECO:0000256" key="9">
    <source>
        <dbReference type="ARBA" id="ARBA00022723"/>
    </source>
</evidence>
<evidence type="ECO:0000256" key="14">
    <source>
        <dbReference type="PROSITE-ProRule" id="PRU00175"/>
    </source>
</evidence>
<evidence type="ECO:0000256" key="7">
    <source>
        <dbReference type="ARBA" id="ARBA00022490"/>
    </source>
</evidence>
<evidence type="ECO:0000259" key="17">
    <source>
        <dbReference type="PROSITE" id="PS50089"/>
    </source>
</evidence>
<proteinExistence type="inferred from homology"/>
<dbReference type="InterPro" id="IPR054478">
    <property type="entry name" value="LTN1_UBC"/>
</dbReference>
<feature type="compositionally biased region" description="Acidic residues" evidence="16">
    <location>
        <begin position="1588"/>
        <end position="1600"/>
    </location>
</feature>
<dbReference type="InterPro" id="IPR054476">
    <property type="entry name" value="Ltn1_N"/>
</dbReference>
<dbReference type="Gene3D" id="3.30.40.10">
    <property type="entry name" value="Zinc/RING finger domain, C3HC4 (zinc finger)"/>
    <property type="match status" value="1"/>
</dbReference>
<dbReference type="GO" id="GO:0016567">
    <property type="term" value="P:protein ubiquitination"/>
    <property type="evidence" value="ECO:0007669"/>
    <property type="project" value="UniProtKB-UniPathway"/>
</dbReference>
<dbReference type="Pfam" id="PF23009">
    <property type="entry name" value="UBC_like"/>
    <property type="match status" value="1"/>
</dbReference>
<dbReference type="InterPro" id="IPR013083">
    <property type="entry name" value="Znf_RING/FYVE/PHD"/>
</dbReference>
<dbReference type="PROSITE" id="PS50089">
    <property type="entry name" value="ZF_RING_2"/>
    <property type="match status" value="1"/>
</dbReference>
<dbReference type="GO" id="GO:0005829">
    <property type="term" value="C:cytosol"/>
    <property type="evidence" value="ECO:0007669"/>
    <property type="project" value="UniProtKB-SubCell"/>
</dbReference>
<keyword evidence="11 14" id="KW-0863">Zinc-finger</keyword>
<keyword evidence="13 15" id="KW-0862">Zinc</keyword>
<dbReference type="Proteomes" id="UP000030693">
    <property type="component" value="Unassembled WGS sequence"/>
</dbReference>
<evidence type="ECO:0000256" key="2">
    <source>
        <dbReference type="ARBA" id="ARBA00004514"/>
    </source>
</evidence>
<dbReference type="InterPro" id="IPR001841">
    <property type="entry name" value="Znf_RING"/>
</dbReference>
<feature type="region of interest" description="Disordered" evidence="16">
    <location>
        <begin position="918"/>
        <end position="944"/>
    </location>
</feature>
<dbReference type="FunFam" id="3.30.40.10:FF:000038">
    <property type="entry name" value="E3 ubiquitin-protein ligase listerin"/>
    <property type="match status" value="1"/>
</dbReference>
<evidence type="ECO:0000256" key="10">
    <source>
        <dbReference type="ARBA" id="ARBA00022737"/>
    </source>
</evidence>
<comment type="pathway">
    <text evidence="3 15">Protein modification; protein ubiquitination.</text>
</comment>
<feature type="domain" description="RING-type" evidence="17">
    <location>
        <begin position="1941"/>
        <end position="1988"/>
    </location>
</feature>
<evidence type="ECO:0000256" key="8">
    <source>
        <dbReference type="ARBA" id="ARBA00022679"/>
    </source>
</evidence>
<dbReference type="STRING" id="691883.A0A058Z026"/>
<dbReference type="RefSeq" id="XP_009497952.1">
    <property type="nucleotide sequence ID" value="XM_009499677.1"/>
</dbReference>
<evidence type="ECO:0000256" key="1">
    <source>
        <dbReference type="ARBA" id="ARBA00000900"/>
    </source>
</evidence>
<evidence type="ECO:0000256" key="5">
    <source>
        <dbReference type="ARBA" id="ARBA00012483"/>
    </source>
</evidence>
<dbReference type="GO" id="GO:1990112">
    <property type="term" value="C:RQC complex"/>
    <property type="evidence" value="ECO:0007669"/>
    <property type="project" value="UniProtKB-UniRule"/>
</dbReference>
<dbReference type="OrthoDB" id="6108at2759"/>
<feature type="compositionally biased region" description="Low complexity" evidence="16">
    <location>
        <begin position="1570"/>
        <end position="1587"/>
    </location>
</feature>
<evidence type="ECO:0000256" key="15">
    <source>
        <dbReference type="RuleBase" id="RU367090"/>
    </source>
</evidence>
<dbReference type="GO" id="GO:0043023">
    <property type="term" value="F:ribosomal large subunit binding"/>
    <property type="evidence" value="ECO:0007669"/>
    <property type="project" value="TreeGrafter"/>
</dbReference>
<dbReference type="InterPro" id="IPR039804">
    <property type="entry name" value="RING-CH-C4HC3_LTN1"/>
</dbReference>
<dbReference type="eggNOG" id="KOG0803">
    <property type="taxonomic scope" value="Eukaryota"/>
</dbReference>
<reference evidence="18" key="1">
    <citation type="submission" date="2013-04" db="EMBL/GenBank/DDBJ databases">
        <title>The Genome Sequence of Fonticula alba ATCC 38817.</title>
        <authorList>
            <consortium name="The Broad Institute Genomics Platform"/>
            <person name="Russ C."/>
            <person name="Cuomo C."/>
            <person name="Burger G."/>
            <person name="Gray M.W."/>
            <person name="Holland P.W.H."/>
            <person name="King N."/>
            <person name="Lang F.B.F."/>
            <person name="Roger A.J."/>
            <person name="Ruiz-Trillo I."/>
            <person name="Brown M."/>
            <person name="Walker B."/>
            <person name="Young S."/>
            <person name="Zeng Q."/>
            <person name="Gargeya S."/>
            <person name="Fitzgerald M."/>
            <person name="Haas B."/>
            <person name="Abouelleil A."/>
            <person name="Allen A.W."/>
            <person name="Alvarado L."/>
            <person name="Arachchi H.M."/>
            <person name="Berlin A.M."/>
            <person name="Chapman S.B."/>
            <person name="Gainer-Dewar J."/>
            <person name="Goldberg J."/>
            <person name="Griggs A."/>
            <person name="Gujja S."/>
            <person name="Hansen M."/>
            <person name="Howarth C."/>
            <person name="Imamovic A."/>
            <person name="Ireland A."/>
            <person name="Larimer J."/>
            <person name="McCowan C."/>
            <person name="Murphy C."/>
            <person name="Pearson M."/>
            <person name="Poon T.W."/>
            <person name="Priest M."/>
            <person name="Roberts A."/>
            <person name="Saif S."/>
            <person name="Shea T."/>
            <person name="Sisk P."/>
            <person name="Sykes S."/>
            <person name="Wortman J."/>
            <person name="Nusbaum C."/>
            <person name="Birren B."/>
        </authorList>
    </citation>
    <scope>NUCLEOTIDE SEQUENCE [LARGE SCALE GENOMIC DNA]</scope>
    <source>
        <strain evidence="18">ATCC 38817</strain>
    </source>
</reference>
<feature type="compositionally biased region" description="Basic and acidic residues" evidence="16">
    <location>
        <begin position="932"/>
        <end position="943"/>
    </location>
</feature>
<feature type="region of interest" description="Disordered" evidence="16">
    <location>
        <begin position="1563"/>
        <end position="1600"/>
    </location>
</feature>
<comment type="catalytic activity">
    <reaction evidence="1 15">
        <text>S-ubiquitinyl-[E2 ubiquitin-conjugating enzyme]-L-cysteine + [acceptor protein]-L-lysine = [E2 ubiquitin-conjugating enzyme]-L-cysteine + N(6)-ubiquitinyl-[acceptor protein]-L-lysine.</text>
        <dbReference type="EC" id="2.3.2.27"/>
    </reaction>
</comment>
<dbReference type="Pfam" id="PF22958">
    <property type="entry name" value="Ltn1_1st"/>
    <property type="match status" value="1"/>
</dbReference>
<dbReference type="SUPFAM" id="SSF48371">
    <property type="entry name" value="ARM repeat"/>
    <property type="match status" value="1"/>
</dbReference>
<dbReference type="SUPFAM" id="SSF57850">
    <property type="entry name" value="RING/U-box"/>
    <property type="match status" value="1"/>
</dbReference>
<keyword evidence="9 15" id="KW-0479">Metal-binding</keyword>
<keyword evidence="7" id="KW-0963">Cytoplasm</keyword>
<dbReference type="EC" id="2.3.2.27" evidence="5 15"/>
<dbReference type="Gene3D" id="1.25.10.10">
    <property type="entry name" value="Leucine-rich Repeat Variant"/>
    <property type="match status" value="1"/>
</dbReference>
<gene>
    <name evidence="18" type="ORF">H696_05901</name>
</gene>
<evidence type="ECO:0000256" key="6">
    <source>
        <dbReference type="ARBA" id="ARBA00017157"/>
    </source>
</evidence>
<dbReference type="InterPro" id="IPR011989">
    <property type="entry name" value="ARM-like"/>
</dbReference>
<evidence type="ECO:0000256" key="4">
    <source>
        <dbReference type="ARBA" id="ARBA00007997"/>
    </source>
</evidence>
<protein>
    <recommendedName>
        <fullName evidence="6 15">E3 ubiquitin-protein ligase listerin</fullName>
        <ecNumber evidence="5 15">2.3.2.27</ecNumber>
    </recommendedName>
    <alternativeName>
        <fullName evidence="15">RING-type E3 ubiquitin transferase listerin</fullName>
    </alternativeName>
</protein>
<name>A0A058Z026_FONAL</name>
<dbReference type="InterPro" id="IPR016024">
    <property type="entry name" value="ARM-type_fold"/>
</dbReference>
<comment type="similarity">
    <text evidence="4 15">Belongs to the LTN1 family.</text>
</comment>
<comment type="subunit">
    <text evidence="15">Component of the ribosome quality control complex (RQC).</text>
</comment>
<dbReference type="UniPathway" id="UPA00143"/>
<keyword evidence="19" id="KW-1185">Reference proteome</keyword>
<dbReference type="GeneID" id="20530626"/>
<dbReference type="GO" id="GO:0072344">
    <property type="term" value="P:rescue of stalled ribosome"/>
    <property type="evidence" value="ECO:0007669"/>
    <property type="project" value="UniProtKB-UniRule"/>
</dbReference>
<comment type="subcellular location">
    <subcellularLocation>
        <location evidence="2">Cytoplasm</location>
        <location evidence="2">Cytosol</location>
    </subcellularLocation>
</comment>
<dbReference type="PANTHER" id="PTHR12389:SF0">
    <property type="entry name" value="E3 UBIQUITIN-PROTEIN LIGASE LISTERIN"/>
    <property type="match status" value="1"/>
</dbReference>
<dbReference type="GO" id="GO:0008270">
    <property type="term" value="F:zinc ion binding"/>
    <property type="evidence" value="ECO:0007669"/>
    <property type="project" value="UniProtKB-KW"/>
</dbReference>
<evidence type="ECO:0000256" key="13">
    <source>
        <dbReference type="ARBA" id="ARBA00022833"/>
    </source>
</evidence>
<evidence type="ECO:0000256" key="11">
    <source>
        <dbReference type="ARBA" id="ARBA00022771"/>
    </source>
</evidence>
<evidence type="ECO:0000313" key="19">
    <source>
        <dbReference type="Proteomes" id="UP000030693"/>
    </source>
</evidence>
<accession>A0A058Z026</accession>
<evidence type="ECO:0000256" key="16">
    <source>
        <dbReference type="SAM" id="MobiDB-lite"/>
    </source>
</evidence>
<evidence type="ECO:0000256" key="12">
    <source>
        <dbReference type="ARBA" id="ARBA00022786"/>
    </source>
</evidence>
<dbReference type="GO" id="GO:0061630">
    <property type="term" value="F:ubiquitin protein ligase activity"/>
    <property type="evidence" value="ECO:0007669"/>
    <property type="project" value="UniProtKB-UniRule"/>
</dbReference>
<dbReference type="InterPro" id="IPR039795">
    <property type="entry name" value="LTN1/Rkr1"/>
</dbReference>
<sequence>MSKKGKGLRNKDSASSSNASFLLERTGVSAQAGFALFGEFTAAAYDLDHNVNVLLKKLSKKSEITRAKALEELLEALAAMDSEEVGKLALRWASDTFARVRADPVPRVRILGMQIHGRLCQRLGRAVQAHVPALSGAWVAAQFDTSKEVAAETRAGLAALFTPVQFERLVRHCQPDILARASDIILSEDPTQFCDPKVFDEHEIRSVFERLQVESLLGLCSLVDLLQGDLRADLLAPLVQSRVFWKLSRHENVTIQLAAYQFVGRLLGCGSLAEAVLFGPGPVASYLLRTALVFPQVTHWNVHAPLLEAIWQLAGQLVGAPAADPPGPGAAAVAGVDLRKAFFPSVTNYVSRRLLPAVAVLRAILAACPKEQLSGHFPPNLATALADAYSLPGATDESLARDAAMPRFFIQQQAPLARALLLASVCWMHGHLPQEQSAPIVATVLRRCLLPGRPAATEDGPQLAMDLVLGLFEQTPSGAQADQLTVLLRDALSACLLSDACPEKRAAFLGLMAGATARSPHCEPLAHALTRALLEDHLAHACGAAASSAAAVTRVEDAVRIVAQIPAAGVAAIVDARLADELLGCLERHGDALLWSPEPAVSPVWLQMLDLLGEAAAGPRADRLLDLLEAALDTGAPAGAGFLHVCQVLERLPAADPATGRPARVESLVAACLERALFFTPEEGPWADGPLRSLAFGLARCLGPADAPAGDGLLAVLQADDPEPPALEAFMRLLTLSLDDGPSCRGLGIFLRLAQPGADEHLARLLLAPVADACWFDSLDMLGRLSEALARGEGPASGPAGDALRAFALRTLPRFEATLSTTAHRGGAPARRHMDLALRTGAALVRLLPAEQAPAGWAAFTHRPAFDQALGQLVARVPAPDLALQLGGHAAEVYHLLFNYHRAPGLFPGTRCPWSDGMADRAPAPAPGPASPDHDHDHDHAPPVEDPLAAVVTLASFYGGLLESLHQAEVRSAAVAGPAAMSPAEQAHLVWGLFAGHTLATVLAPVGGPVDRELDGPLGFVRASTPESVLRRCLAGLPVPGPGDMPALVRHLATLAEAARALAGPVADPAPEAGWLAALLHWAMAGLRAVATPAASSAVHLLQSLLFEAALAAVLEAAAEADHPGAGSTSTEQPPPEQQATVPVVAGLLASLTGLAGDQSFGGTGLRLLAARCLGAARHRLATGHHARLRSLLEQVADEAALQTETLFSFSADSLTAPFSLIMLSALCEQLTQAPESNDLLFYVLRMLAHALRAHTLPARSDYDLLCAVTVLGLRVVRRFAELSLMQRAGTGTGGLNLLALRLSFETTARLFSEENVDLLIGASAWARDSCLRECIGLWAECSGQLDEFAPDLPYPEEADIEHLPGLALEQAHQPEYAAPDSVAFWRVASNDAAHPMLLKLLLSAVASSAAGHAKRTDLPVFVSRFTKLLPTAYLLDSFSDIESGDTSHGISPTEELLSVVRLIVDRTAPIIVRHSSYLLFRRYLLLISENADLFQGSNAVGSADGDSQDLAEDNCQPDSFDAFVRRIFSTLLGGWLVAAAPPGQQASLLALAEMGSLSTDDTSDMLLSTAPTTTTGGPRAPGPASDGEYDSDSEDEDQDADGLLGAAAHAATTLRPEAPLFDMMLDATSPFPRLKPSATLSTLLAAMALADCLEASPSRSSRRDLRARIRKSALSGHLLDIVMATHVALDRQGARRLGAPFNVSQAYCLGLKARMAEQHYSPSEYLQAARVTDLELLSSPDLLLLLSSVAYFRCLQAFPSALRFSYFDLGVSHPTRAQFLKKITSDMYSPRIVSHEVDVVRQINAEARARAEERARRHAEAMAARPVNPALPAYLQQQQALPLADEEPFRLSASSGQRTIAASYHFEDAQLSVTVRMPDCYPLLEAAVEPGEGKGVSSAQWHRWMASVRSFLAAQNGTIADALQQWSTDVKRRFDGVSECTVCQCVVQPVDGSLPRITCHQCRNKFHSACLFKWFKSSSQSTCPLCRHSF</sequence>
<comment type="function">
    <text evidence="15">E3 ubiquitin-protein ligase. Component of the ribosome quality control complex (RQC), a ribosome-associated complex that mediates ubiquitination and extraction of incompletely synthesized nascent chains for proteasomal degradation.</text>
</comment>
<dbReference type="CDD" id="cd16491">
    <property type="entry name" value="RING-CH-C4HC3_LTN1"/>
    <property type="match status" value="1"/>
</dbReference>
<evidence type="ECO:0000313" key="18">
    <source>
        <dbReference type="EMBL" id="KCV67614.1"/>
    </source>
</evidence>
<dbReference type="EMBL" id="KB932215">
    <property type="protein sequence ID" value="KCV67614.1"/>
    <property type="molecule type" value="Genomic_DNA"/>
</dbReference>
<dbReference type="PANTHER" id="PTHR12389">
    <property type="entry name" value="ZINC FINGER PROTEIN 294"/>
    <property type="match status" value="1"/>
</dbReference>
<keyword evidence="8 15" id="KW-0808">Transferase</keyword>
<organism evidence="18">
    <name type="scientific">Fonticula alba</name>
    <name type="common">Slime mold</name>
    <dbReference type="NCBI Taxonomy" id="691883"/>
    <lineage>
        <taxon>Eukaryota</taxon>
        <taxon>Rotosphaerida</taxon>
        <taxon>Fonticulaceae</taxon>
        <taxon>Fonticula</taxon>
    </lineage>
</organism>
<dbReference type="GO" id="GO:1990116">
    <property type="term" value="P:ribosome-associated ubiquitin-dependent protein catabolic process"/>
    <property type="evidence" value="ECO:0007669"/>
    <property type="project" value="UniProtKB-UniRule"/>
</dbReference>
<keyword evidence="10" id="KW-0677">Repeat</keyword>
<keyword evidence="12 15" id="KW-0833">Ubl conjugation pathway</keyword>